<name>A0ABN6KMT1_9LEPT</name>
<evidence type="ECO:0000313" key="6">
    <source>
        <dbReference type="Proteomes" id="UP000245263"/>
    </source>
</evidence>
<keyword evidence="3 5" id="KW-0418">Kinase</keyword>
<dbReference type="GO" id="GO:0016301">
    <property type="term" value="F:kinase activity"/>
    <property type="evidence" value="ECO:0007669"/>
    <property type="project" value="UniProtKB-KW"/>
</dbReference>
<proteinExistence type="inferred from homology"/>
<dbReference type="Gene3D" id="3.30.1110.10">
    <property type="match status" value="1"/>
</dbReference>
<dbReference type="InterPro" id="IPR002173">
    <property type="entry name" value="Carboh/pur_kinase_PfkB_CS"/>
</dbReference>
<dbReference type="Proteomes" id="UP000245263">
    <property type="component" value="Chromosome 1"/>
</dbReference>
<dbReference type="InterPro" id="IPR011611">
    <property type="entry name" value="PfkB_dom"/>
</dbReference>
<protein>
    <submittedName>
        <fullName evidence="5">Adenosine kinase</fullName>
    </submittedName>
</protein>
<dbReference type="SUPFAM" id="SSF53613">
    <property type="entry name" value="Ribokinase-like"/>
    <property type="match status" value="1"/>
</dbReference>
<dbReference type="PANTHER" id="PTHR43320:SF3">
    <property type="entry name" value="CARBOHYDRATE KINASE PFKB DOMAIN-CONTAINING PROTEIN"/>
    <property type="match status" value="1"/>
</dbReference>
<reference evidence="5 6" key="1">
    <citation type="submission" date="2021-08" db="EMBL/GenBank/DDBJ databases">
        <title>Complete genome sequence of Leptospira kobayashii strain E30.</title>
        <authorList>
            <person name="Nakao R."/>
            <person name="Nakamura S."/>
            <person name="Masuzawa T."/>
            <person name="Koizumi N."/>
        </authorList>
    </citation>
    <scope>NUCLEOTIDE SEQUENCE [LARGE SCALE GENOMIC DNA]</scope>
    <source>
        <strain evidence="5 6">E30</strain>
    </source>
</reference>
<dbReference type="CDD" id="cd01168">
    <property type="entry name" value="adenosine_kinase"/>
    <property type="match status" value="1"/>
</dbReference>
<organism evidence="5 6">
    <name type="scientific">Leptospira kobayashii</name>
    <dbReference type="NCBI Taxonomy" id="1917830"/>
    <lineage>
        <taxon>Bacteria</taxon>
        <taxon>Pseudomonadati</taxon>
        <taxon>Spirochaetota</taxon>
        <taxon>Spirochaetia</taxon>
        <taxon>Leptospirales</taxon>
        <taxon>Leptospiraceae</taxon>
        <taxon>Leptospira</taxon>
    </lineage>
</organism>
<keyword evidence="6" id="KW-1185">Reference proteome</keyword>
<keyword evidence="2" id="KW-0808">Transferase</keyword>
<sequence length="347" mass="38027">MVQKKEDLDPKDFNLAFMKKYDVFGVGNALVDIIAFVEPKFLDKQKIDKGIMTLVDETRQGQILADLHEIKKELRSGGSAANTMIAIANSGGNCCYAGKVTHDTYGEFYKKDMEDAGVRFETAPDKEGHTGTCVVLTTPDAERTMLTCLGISTSLSPSDIHLEDLKSSQFVYVEGYLWDGDSTKKASQLTMKEAKANQVKVAFTYSDPFCVNRTRDEFIQLTKDYVDVVFCNTEEGLALSGKKDPLEAVAYIGTLSPLVFMTAGKEGAYVCQDGKIELVPGFPVKPVDTTGAGDAFAAGVLYGLTHGFTPKRSARWGNYVASRIVEEVGPRLSVKLLNKQDEVLKGY</sequence>
<gene>
    <name evidence="5" type="primary">rbsK</name>
    <name evidence="5" type="ORF">LPTSP3_g30600</name>
</gene>
<feature type="domain" description="Carbohydrate kinase PfkB" evidence="4">
    <location>
        <begin position="73"/>
        <end position="333"/>
    </location>
</feature>
<evidence type="ECO:0000313" key="5">
    <source>
        <dbReference type="EMBL" id="BDA80130.1"/>
    </source>
</evidence>
<evidence type="ECO:0000256" key="2">
    <source>
        <dbReference type="ARBA" id="ARBA00022679"/>
    </source>
</evidence>
<accession>A0ABN6KMT1</accession>
<dbReference type="InterPro" id="IPR029056">
    <property type="entry name" value="Ribokinase-like"/>
</dbReference>
<dbReference type="PANTHER" id="PTHR43320">
    <property type="entry name" value="SUGAR KINASE"/>
    <property type="match status" value="1"/>
</dbReference>
<dbReference type="InterPro" id="IPR052700">
    <property type="entry name" value="Carb_kinase_PfkB-like"/>
</dbReference>
<dbReference type="EMBL" id="AP025028">
    <property type="protein sequence ID" value="BDA80130.1"/>
    <property type="molecule type" value="Genomic_DNA"/>
</dbReference>
<dbReference type="Pfam" id="PF00294">
    <property type="entry name" value="PfkB"/>
    <property type="match status" value="1"/>
</dbReference>
<dbReference type="Gene3D" id="3.40.1190.20">
    <property type="match status" value="1"/>
</dbReference>
<evidence type="ECO:0000256" key="3">
    <source>
        <dbReference type="ARBA" id="ARBA00022777"/>
    </source>
</evidence>
<comment type="similarity">
    <text evidence="1">Belongs to the carbohydrate kinase PfkB family.</text>
</comment>
<dbReference type="PROSITE" id="PS00584">
    <property type="entry name" value="PFKB_KINASES_2"/>
    <property type="match status" value="1"/>
</dbReference>
<evidence type="ECO:0000259" key="4">
    <source>
        <dbReference type="Pfam" id="PF00294"/>
    </source>
</evidence>
<evidence type="ECO:0000256" key="1">
    <source>
        <dbReference type="ARBA" id="ARBA00010688"/>
    </source>
</evidence>